<evidence type="ECO:0000313" key="8">
    <source>
        <dbReference type="Proteomes" id="UP000434957"/>
    </source>
</evidence>
<evidence type="ECO:0000256" key="1">
    <source>
        <dbReference type="ARBA" id="ARBA00001968"/>
    </source>
</evidence>
<comment type="cofactor">
    <cofactor evidence="1">
        <name>a divalent metal cation</name>
        <dbReference type="ChEBI" id="CHEBI:60240"/>
    </cofactor>
</comment>
<dbReference type="InterPro" id="IPR027806">
    <property type="entry name" value="HARBI1_dom"/>
</dbReference>
<dbReference type="OrthoDB" id="10278791at2759"/>
<dbReference type="Proteomes" id="UP000429607">
    <property type="component" value="Unassembled WGS sequence"/>
</dbReference>
<evidence type="ECO:0000313" key="7">
    <source>
        <dbReference type="Proteomes" id="UP000429607"/>
    </source>
</evidence>
<evidence type="ECO:0000313" key="9">
    <source>
        <dbReference type="Proteomes" id="UP000435112"/>
    </source>
</evidence>
<reference evidence="6 8" key="1">
    <citation type="submission" date="2018-08" db="EMBL/GenBank/DDBJ databases">
        <title>Genomic investigation of the strawberry pathogen Phytophthora fragariae indicates pathogenicity is determined by transcriptional variation in three key races.</title>
        <authorList>
            <person name="Adams T.M."/>
            <person name="Armitage A.D."/>
            <person name="Sobczyk M.K."/>
            <person name="Bates H.J."/>
            <person name="Dunwell J.M."/>
            <person name="Nellist C.F."/>
            <person name="Harrison R.J."/>
        </authorList>
    </citation>
    <scope>NUCLEOTIDE SEQUENCE [LARGE SCALE GENOMIC DNA]</scope>
    <source>
        <strain evidence="5 7">SCRP249</strain>
        <strain evidence="4 9">SCRP324</strain>
        <strain evidence="6 8">SCRP333</strain>
    </source>
</reference>
<evidence type="ECO:0000313" key="5">
    <source>
        <dbReference type="EMBL" id="KAE9042744.1"/>
    </source>
</evidence>
<evidence type="ECO:0000313" key="4">
    <source>
        <dbReference type="EMBL" id="KAE9039846.1"/>
    </source>
</evidence>
<dbReference type="EMBL" id="QXFV01000280">
    <property type="protein sequence ID" value="KAE9042744.1"/>
    <property type="molecule type" value="Genomic_DNA"/>
</dbReference>
<gene>
    <name evidence="5" type="ORF">PR001_g6072</name>
    <name evidence="4" type="ORF">PR002_g5267</name>
    <name evidence="6" type="ORF">PR003_g12272</name>
</gene>
<name>A0A6A4F8J9_9STRA</name>
<dbReference type="EMBL" id="QXFU01000222">
    <property type="protein sequence ID" value="KAE9039846.1"/>
    <property type="molecule type" value="Genomic_DNA"/>
</dbReference>
<feature type="domain" description="DDE Tnp4" evidence="3">
    <location>
        <begin position="10"/>
        <end position="93"/>
    </location>
</feature>
<accession>A0A6A4F8J9</accession>
<evidence type="ECO:0000313" key="6">
    <source>
        <dbReference type="EMBL" id="KAE9336898.1"/>
    </source>
</evidence>
<dbReference type="EMBL" id="QXFT01000735">
    <property type="protein sequence ID" value="KAE9336898.1"/>
    <property type="molecule type" value="Genomic_DNA"/>
</dbReference>
<keyword evidence="8" id="KW-1185">Reference proteome</keyword>
<dbReference type="GO" id="GO:0046872">
    <property type="term" value="F:metal ion binding"/>
    <property type="evidence" value="ECO:0007669"/>
    <property type="project" value="UniProtKB-KW"/>
</dbReference>
<evidence type="ECO:0000259" key="3">
    <source>
        <dbReference type="Pfam" id="PF13359"/>
    </source>
</evidence>
<dbReference type="Proteomes" id="UP000434957">
    <property type="component" value="Unassembled WGS sequence"/>
</dbReference>
<proteinExistence type="predicted"/>
<organism evidence="6 8">
    <name type="scientific">Phytophthora rubi</name>
    <dbReference type="NCBI Taxonomy" id="129364"/>
    <lineage>
        <taxon>Eukaryota</taxon>
        <taxon>Sar</taxon>
        <taxon>Stramenopiles</taxon>
        <taxon>Oomycota</taxon>
        <taxon>Peronosporomycetes</taxon>
        <taxon>Peronosporales</taxon>
        <taxon>Peronosporaceae</taxon>
        <taxon>Phytophthora</taxon>
    </lineage>
</organism>
<protein>
    <recommendedName>
        <fullName evidence="3">DDE Tnp4 domain-containing protein</fullName>
    </recommendedName>
</protein>
<evidence type="ECO:0000256" key="2">
    <source>
        <dbReference type="ARBA" id="ARBA00022723"/>
    </source>
</evidence>
<dbReference type="Proteomes" id="UP000435112">
    <property type="component" value="Unassembled WGS sequence"/>
</dbReference>
<comment type="caution">
    <text evidence="6">The sequence shown here is derived from an EMBL/GenBank/DDBJ whole genome shotgun (WGS) entry which is preliminary data.</text>
</comment>
<dbReference type="Pfam" id="PF13359">
    <property type="entry name" value="DDE_Tnp_4"/>
    <property type="match status" value="1"/>
</dbReference>
<dbReference type="AlphaFoldDB" id="A0A6A4F8J9"/>
<keyword evidence="2" id="KW-0479">Metal-binding</keyword>
<sequence>MTDIYSNDWAVLTDKCYQRFRANFCAIHPKRQGRLQLLTLENASHNDRISHDRVAMENYFGRLKTLWAMCSKKWRWDENSYDMYFRTCLALTNAHARLRSLCAEEGDDNHRYEARLHSIGQSALEREAAKHSACRERRAARLAVSIRTHGNDSFESSSSDDELQQ</sequence>